<reference evidence="18 19" key="1">
    <citation type="journal article" date="2018" name="Microb. Genom.">
        <title>Expanding an expanded genome: long-read sequencing of Trypanosoma cruzi.</title>
        <authorList>
            <person name="Berna L."/>
            <person name="Rodriguez M."/>
            <person name="Chiribao M.L."/>
            <person name="Parodi-Talice A."/>
            <person name="Pita S."/>
            <person name="Rijo G."/>
            <person name="Alvarez-Valin F."/>
            <person name="Robello C."/>
        </authorList>
    </citation>
    <scope>NUCLEOTIDE SEQUENCE [LARGE SCALE GENOMIC DNA]</scope>
    <source>
        <strain evidence="18 19">TCC</strain>
    </source>
</reference>
<dbReference type="VEuPathDB" id="TriTrypDB:BCY84_18692"/>
<comment type="caution">
    <text evidence="18">The sequence shown here is derived from an EMBL/GenBank/DDBJ whole genome shotgun (WGS) entry which is preliminary data.</text>
</comment>
<dbReference type="VEuPathDB" id="TriTrypDB:TcG_05874"/>
<keyword evidence="13" id="KW-1015">Disulfide bond</keyword>
<dbReference type="VEuPathDB" id="TriTrypDB:TCSYLVIO_008664"/>
<keyword evidence="6 17" id="KW-0732">Signal</keyword>
<feature type="active site" evidence="15">
    <location>
        <position position="221"/>
    </location>
</feature>
<keyword evidence="14" id="KW-0325">Glycoprotein</keyword>
<keyword evidence="5 16" id="KW-0479">Metal-binding</keyword>
<evidence type="ECO:0000256" key="8">
    <source>
        <dbReference type="ARBA" id="ARBA00022833"/>
    </source>
</evidence>
<dbReference type="OMA" id="YCGSFTV"/>
<dbReference type="VEuPathDB" id="TriTrypDB:TcYC6_0169130"/>
<evidence type="ECO:0000256" key="3">
    <source>
        <dbReference type="ARBA" id="ARBA00005860"/>
    </source>
</evidence>
<dbReference type="VEuPathDB" id="TriTrypDB:TCDM_13229"/>
<dbReference type="Gene3D" id="2.10.55.10">
    <property type="entry name" value="Leishmanolysin domain 3"/>
    <property type="match status" value="1"/>
</dbReference>
<gene>
    <name evidence="18" type="ORF">C3747_18g249</name>
</gene>
<dbReference type="VEuPathDB" id="TriTrypDB:C3747_18g249"/>
<keyword evidence="10 16" id="KW-0482">Metalloprotease</keyword>
<evidence type="ECO:0000256" key="7">
    <source>
        <dbReference type="ARBA" id="ARBA00022801"/>
    </source>
</evidence>
<dbReference type="Gene3D" id="2.30.34.10">
    <property type="entry name" value="Leishmanolysin domain 4"/>
    <property type="match status" value="1"/>
</dbReference>
<dbReference type="Gene3D" id="3.90.132.10">
    <property type="entry name" value="Leishmanolysin , domain 2"/>
    <property type="match status" value="1"/>
</dbReference>
<proteinExistence type="inferred from homology"/>
<dbReference type="FunFam" id="3.90.132.10:FF:000001">
    <property type="entry name" value="leishmanolysin-like peptidase isoform X2"/>
    <property type="match status" value="1"/>
</dbReference>
<evidence type="ECO:0000256" key="6">
    <source>
        <dbReference type="ARBA" id="ARBA00022729"/>
    </source>
</evidence>
<keyword evidence="9" id="KW-0130">Cell adhesion</keyword>
<name>A0A2V2XC62_TRYCR</name>
<dbReference type="SUPFAM" id="SSF55486">
    <property type="entry name" value="Metalloproteases ('zincins'), catalytic domain"/>
    <property type="match status" value="1"/>
</dbReference>
<dbReference type="PRINTS" id="PR00782">
    <property type="entry name" value="LSHMANOLYSIN"/>
</dbReference>
<dbReference type="GO" id="GO:0006508">
    <property type="term" value="P:proteolysis"/>
    <property type="evidence" value="ECO:0007669"/>
    <property type="project" value="UniProtKB-KW"/>
</dbReference>
<evidence type="ECO:0000256" key="14">
    <source>
        <dbReference type="ARBA" id="ARBA00023180"/>
    </source>
</evidence>
<evidence type="ECO:0000313" key="19">
    <source>
        <dbReference type="Proteomes" id="UP000246078"/>
    </source>
</evidence>
<protein>
    <recommendedName>
        <fullName evidence="17">Leishmanolysin-like peptidase</fullName>
        <ecNumber evidence="17">3.4.24.-</ecNumber>
    </recommendedName>
</protein>
<evidence type="ECO:0000256" key="11">
    <source>
        <dbReference type="ARBA" id="ARBA00023136"/>
    </source>
</evidence>
<evidence type="ECO:0000256" key="15">
    <source>
        <dbReference type="PIRSR" id="PIRSR601577-1"/>
    </source>
</evidence>
<dbReference type="InterPro" id="IPR001577">
    <property type="entry name" value="Peptidase_M8"/>
</dbReference>
<feature type="binding site" evidence="16">
    <location>
        <position position="220"/>
    </location>
    <ligand>
        <name>Zn(2+)</name>
        <dbReference type="ChEBI" id="CHEBI:29105"/>
        <note>catalytic</note>
    </ligand>
</feature>
<dbReference type="VEuPathDB" id="TriTrypDB:TcCL_NonESM06895"/>
<dbReference type="GO" id="GO:0004222">
    <property type="term" value="F:metalloendopeptidase activity"/>
    <property type="evidence" value="ECO:0007669"/>
    <property type="project" value="UniProtKB-UniRule"/>
</dbReference>
<evidence type="ECO:0000256" key="4">
    <source>
        <dbReference type="ARBA" id="ARBA00022670"/>
    </source>
</evidence>
<comment type="cofactor">
    <cofactor evidence="16 17">
        <name>Zn(2+)</name>
        <dbReference type="ChEBI" id="CHEBI:29105"/>
    </cofactor>
    <text evidence="16 17">Binds 1 zinc ion per subunit.</text>
</comment>
<dbReference type="EMBL" id="PRFC01000018">
    <property type="protein sequence ID" value="PWV17499.1"/>
    <property type="molecule type" value="Genomic_DNA"/>
</dbReference>
<dbReference type="VEuPathDB" id="TriTrypDB:Tc_MARK_7987"/>
<dbReference type="GO" id="GO:0046872">
    <property type="term" value="F:metal ion binding"/>
    <property type="evidence" value="ECO:0007669"/>
    <property type="project" value="UniProtKB-KW"/>
</dbReference>
<evidence type="ECO:0000256" key="16">
    <source>
        <dbReference type="PIRSR" id="PIRSR601577-2"/>
    </source>
</evidence>
<feature type="binding site" evidence="16">
    <location>
        <position position="224"/>
    </location>
    <ligand>
        <name>Zn(2+)</name>
        <dbReference type="ChEBI" id="CHEBI:29105"/>
        <note>catalytic</note>
    </ligand>
</feature>
<evidence type="ECO:0000256" key="2">
    <source>
        <dbReference type="ARBA" id="ARBA00004370"/>
    </source>
</evidence>
<dbReference type="GO" id="GO:0007155">
    <property type="term" value="P:cell adhesion"/>
    <property type="evidence" value="ECO:0007669"/>
    <property type="project" value="UniProtKB-KW"/>
</dbReference>
<evidence type="ECO:0000256" key="17">
    <source>
        <dbReference type="RuleBase" id="RU366077"/>
    </source>
</evidence>
<dbReference type="Proteomes" id="UP000246078">
    <property type="component" value="Unassembled WGS sequence"/>
</dbReference>
<dbReference type="EC" id="3.4.24.-" evidence="17"/>
<dbReference type="PANTHER" id="PTHR10942:SF0">
    <property type="entry name" value="LEISHMANOLYSIN-LIKE PEPTIDASE"/>
    <property type="match status" value="1"/>
</dbReference>
<dbReference type="GO" id="GO:0005737">
    <property type="term" value="C:cytoplasm"/>
    <property type="evidence" value="ECO:0007669"/>
    <property type="project" value="TreeGrafter"/>
</dbReference>
<evidence type="ECO:0000256" key="13">
    <source>
        <dbReference type="ARBA" id="ARBA00023157"/>
    </source>
</evidence>
<dbReference type="PANTHER" id="PTHR10942">
    <property type="entry name" value="LEISHMANOLYSIN-LIKE PEPTIDASE"/>
    <property type="match status" value="1"/>
</dbReference>
<keyword evidence="12" id="KW-0865">Zymogen</keyword>
<dbReference type="GO" id="GO:0016020">
    <property type="term" value="C:membrane"/>
    <property type="evidence" value="ECO:0007669"/>
    <property type="project" value="UniProtKB-SubCell"/>
</dbReference>
<dbReference type="Gene3D" id="3.10.170.20">
    <property type="match status" value="1"/>
</dbReference>
<dbReference type="VEuPathDB" id="TriTrypDB:TcCLB.506351.90"/>
<evidence type="ECO:0000313" key="18">
    <source>
        <dbReference type="EMBL" id="PWV17499.1"/>
    </source>
</evidence>
<dbReference type="AlphaFoldDB" id="A0A2V2XC62"/>
<evidence type="ECO:0000256" key="9">
    <source>
        <dbReference type="ARBA" id="ARBA00022889"/>
    </source>
</evidence>
<feature type="binding site" evidence="16">
    <location>
        <position position="289"/>
    </location>
    <ligand>
        <name>Zn(2+)</name>
        <dbReference type="ChEBI" id="CHEBI:29105"/>
        <note>catalytic</note>
    </ligand>
</feature>
<keyword evidence="11" id="KW-0472">Membrane</keyword>
<keyword evidence="4 17" id="KW-0645">Protease</keyword>
<dbReference type="VEuPathDB" id="TriTrypDB:TcCLB.511281.50"/>
<dbReference type="Pfam" id="PF01457">
    <property type="entry name" value="Peptidase_M8"/>
    <property type="match status" value="1"/>
</dbReference>
<accession>A0A2V2XC62</accession>
<comment type="catalytic activity">
    <reaction evidence="1">
        <text>Preference for hydrophobic residues at P1 and P1' and basic residues at P2' and P3'. A model nonapeptide is cleaved at -Ala-Tyr-|-Leu-Lys-Lys-.</text>
        <dbReference type="EC" id="3.4.24.36"/>
    </reaction>
</comment>
<evidence type="ECO:0000256" key="12">
    <source>
        <dbReference type="ARBA" id="ARBA00023145"/>
    </source>
</evidence>
<sequence>MRHTMLLLVLLLCCVSGSVAVAEHHCISDEIEKKFGSRTTAVVLELPTRGGGMMRTMTASAPDWAPIRFQVFTEDLNDPSRYCTAEGQIRPDFTGGTVECKSEDILTEEKKSIILNSLLPRALKMHTDRLLVEPLTVNVTVPKFHLGLCAQFTIPSSHHTEGVFGADMYLYASAGPIKDSTLAWALACFELATGRPVVGVVNYSPSSVTDSEYSVRNLAHEIAHALGFSAWLMIERKMVKAVEGVRDKARVFQVSSPKTVEKTREHFNCMSATGMELEDEGGPAAVLSHWKRRNAKDELMAGNEGIGYYTALTMAAFEDTGFYKANWGMEEPMSWGNNSGCALLTEKCVINGVTQYPEMFCTVNSSLLSCTSDRLALGRCTIHLYDFSLPPQFQYFSNPKLGGLPDLLMDFCPYFEKYANTWCSDGNATVMRGSRVGPTSKCLKGDGLADSEGLVGDVCAEVSCDKGEVSVRHLGDDAWHKCPEGSSITPTGLFTGGRILCPKYDDVCIVIDTINGTGDVSSLLSAFPPIPLIMLVLIFISMC</sequence>
<comment type="similarity">
    <text evidence="3 17">Belongs to the peptidase M8 family.</text>
</comment>
<dbReference type="OrthoDB" id="262619at2759"/>
<keyword evidence="8 16" id="KW-0862">Zinc</keyword>
<keyword evidence="7 17" id="KW-0378">Hydrolase</keyword>
<feature type="chain" id="PRO_5023972487" description="Leishmanolysin-like peptidase" evidence="17">
    <location>
        <begin position="21"/>
        <end position="543"/>
    </location>
</feature>
<dbReference type="VEuPathDB" id="TriTrypDB:TcBrA4_0182990"/>
<comment type="subcellular location">
    <subcellularLocation>
        <location evidence="2">Membrane</location>
    </subcellularLocation>
</comment>
<evidence type="ECO:0000256" key="5">
    <source>
        <dbReference type="ARBA" id="ARBA00022723"/>
    </source>
</evidence>
<organism evidence="18 19">
    <name type="scientific">Trypanosoma cruzi</name>
    <dbReference type="NCBI Taxonomy" id="5693"/>
    <lineage>
        <taxon>Eukaryota</taxon>
        <taxon>Discoba</taxon>
        <taxon>Euglenozoa</taxon>
        <taxon>Kinetoplastea</taxon>
        <taxon>Metakinetoplastina</taxon>
        <taxon>Trypanosomatida</taxon>
        <taxon>Trypanosomatidae</taxon>
        <taxon>Trypanosoma</taxon>
        <taxon>Schizotrypanum</taxon>
    </lineage>
</organism>
<feature type="signal peptide" evidence="17">
    <location>
        <begin position="1"/>
        <end position="20"/>
    </location>
</feature>
<evidence type="ECO:0000256" key="1">
    <source>
        <dbReference type="ARBA" id="ARBA00001249"/>
    </source>
</evidence>
<evidence type="ECO:0000256" key="10">
    <source>
        <dbReference type="ARBA" id="ARBA00023049"/>
    </source>
</evidence>
<dbReference type="SMR" id="A0A2V2XC62"/>